<feature type="compositionally biased region" description="Low complexity" evidence="1">
    <location>
        <begin position="31"/>
        <end position="41"/>
    </location>
</feature>
<reference evidence="2" key="1">
    <citation type="journal article" date="2004" name="Plasmid">
        <title>Nucleotide sequence of the cryptic plasmid pTT8 from Thermus thermophilus HB8 and isolation and characterization of its high-copy-number mutant.</title>
        <authorList>
            <person name="Takayama G."/>
            <person name="Kosuge T."/>
            <person name="Maseda H."/>
            <person name="Nakamura A."/>
            <person name="Hoshino T."/>
        </authorList>
    </citation>
    <scope>NUCLEOTIDE SEQUENCE</scope>
    <source>
        <strain evidence="2">HB8</strain>
        <plasmid evidence="2">pTT8</plasmid>
    </source>
</reference>
<geneLocation type="plasmid" evidence="2">
    <name>pTT8</name>
</geneLocation>
<feature type="compositionally biased region" description="Polar residues" evidence="1">
    <location>
        <begin position="45"/>
        <end position="61"/>
    </location>
</feature>
<dbReference type="EMBL" id="AB119193">
    <property type="protein sequence ID" value="BAD12467.1"/>
    <property type="molecule type" value="Genomic_DNA"/>
</dbReference>
<keyword evidence="2" id="KW-0614">Plasmid</keyword>
<sequence>MGSPGPSALATYPSPSGSRAALGAPYRSQPSTRRSAMASTRRPQRASSQASGGRLLGSSSPVAAERASRRGPRWGWRSAPSTTISA</sequence>
<evidence type="ECO:0000256" key="1">
    <source>
        <dbReference type="SAM" id="MobiDB-lite"/>
    </source>
</evidence>
<accession>Q75ZL3</accession>
<evidence type="ECO:0000313" key="2">
    <source>
        <dbReference type="EMBL" id="BAD12467.1"/>
    </source>
</evidence>
<organism evidence="2">
    <name type="scientific">Thermus thermophilus</name>
    <dbReference type="NCBI Taxonomy" id="274"/>
    <lineage>
        <taxon>Bacteria</taxon>
        <taxon>Thermotogati</taxon>
        <taxon>Deinococcota</taxon>
        <taxon>Deinococci</taxon>
        <taxon>Thermales</taxon>
        <taxon>Thermaceae</taxon>
        <taxon>Thermus</taxon>
    </lineage>
</organism>
<name>Q75ZL3_THETH</name>
<feature type="region of interest" description="Disordered" evidence="1">
    <location>
        <begin position="1"/>
        <end position="86"/>
    </location>
</feature>
<dbReference type="AlphaFoldDB" id="Q75ZL3"/>
<proteinExistence type="predicted"/>
<protein>
    <submittedName>
        <fullName evidence="2">Uncharacterized protein</fullName>
    </submittedName>
</protein>